<keyword evidence="1 3" id="KW-0378">Hydrolase</keyword>
<sequence>MFLATKAAKIAVSVLFFLFGWSMYSQNVMPSSIHQSIQTQTDAIFDSLVNLRRDFHRHPEVAEQEERTAQKIQDYLRSLGLEVKTDIGGHGVVGILKGAKEGKHIAWRADIDALPSDRPDVVDFASENKGVRHICGHDVHTTIGLGMAHVLASQKEHLEGTIYFIFQPAEETYAGAKAMIQDSLFQTIQPEEIYAAHITPSPQGTVFTKPGPLYAYLNAIEISYKNTTQNKKALVDYTKELLQSFQTVGAHSKFWDPRNTLDPEIGLANPNTIFKDYLTLLQDIKINDSEGKITLSSLINSSDRQQLDALLKNVKTEIMNSKYAKDLLSVVYSYEKDILYNDESLALPALNSIANIYGAQNTIPLYGVFPGYHGDDFVYFQEEVPGVYFFLGGSNYEKGIISMPHSPTFQVDEECIRTGINYFSSMLVERLKP</sequence>
<accession>A0A6I1DYW5</accession>
<dbReference type="InterPro" id="IPR002933">
    <property type="entry name" value="Peptidase_M20"/>
</dbReference>
<feature type="binding site" evidence="2">
    <location>
        <position position="171"/>
    </location>
    <ligand>
        <name>Mn(2+)</name>
        <dbReference type="ChEBI" id="CHEBI:29035"/>
        <label>2</label>
    </ligand>
</feature>
<feature type="binding site" evidence="2">
    <location>
        <position position="405"/>
    </location>
    <ligand>
        <name>Mn(2+)</name>
        <dbReference type="ChEBI" id="CHEBI:29035"/>
        <label>2</label>
    </ligand>
</feature>
<feature type="binding site" evidence="2">
    <location>
        <position position="137"/>
    </location>
    <ligand>
        <name>Mn(2+)</name>
        <dbReference type="ChEBI" id="CHEBI:29035"/>
        <label>2</label>
    </ligand>
</feature>
<dbReference type="GO" id="GO:0046872">
    <property type="term" value="F:metal ion binding"/>
    <property type="evidence" value="ECO:0007669"/>
    <property type="project" value="UniProtKB-KW"/>
</dbReference>
<dbReference type="EMBL" id="WELG01000001">
    <property type="protein sequence ID" value="KAB7530017.1"/>
    <property type="molecule type" value="Genomic_DNA"/>
</dbReference>
<dbReference type="Proteomes" id="UP000429785">
    <property type="component" value="Unassembled WGS sequence"/>
</dbReference>
<dbReference type="RefSeq" id="WP_152129976.1">
    <property type="nucleotide sequence ID" value="NZ_WELG01000001.1"/>
</dbReference>
<dbReference type="NCBIfam" id="TIGR01891">
    <property type="entry name" value="amidohydrolases"/>
    <property type="match status" value="1"/>
</dbReference>
<evidence type="ECO:0000313" key="3">
    <source>
        <dbReference type="EMBL" id="KAB7530017.1"/>
    </source>
</evidence>
<evidence type="ECO:0000256" key="2">
    <source>
        <dbReference type="PIRSR" id="PIRSR005962-1"/>
    </source>
</evidence>
<evidence type="ECO:0000313" key="4">
    <source>
        <dbReference type="Proteomes" id="UP000429785"/>
    </source>
</evidence>
<dbReference type="AlphaFoldDB" id="A0A6I1DYW5"/>
<keyword evidence="2" id="KW-0464">Manganese</keyword>
<comment type="cofactor">
    <cofactor evidence="2">
        <name>Mn(2+)</name>
        <dbReference type="ChEBI" id="CHEBI:29035"/>
    </cofactor>
    <text evidence="2">The Mn(2+) ion enhances activity.</text>
</comment>
<dbReference type="OrthoDB" id="9776731at2"/>
<dbReference type="GO" id="GO:0016787">
    <property type="term" value="F:hydrolase activity"/>
    <property type="evidence" value="ECO:0007669"/>
    <property type="project" value="UniProtKB-KW"/>
</dbReference>
<organism evidence="3 4">
    <name type="scientific">Flagellimonas olearia</name>
    <dbReference type="NCBI Taxonomy" id="552546"/>
    <lineage>
        <taxon>Bacteria</taxon>
        <taxon>Pseudomonadati</taxon>
        <taxon>Bacteroidota</taxon>
        <taxon>Flavobacteriia</taxon>
        <taxon>Flavobacteriales</taxon>
        <taxon>Flavobacteriaceae</taxon>
        <taxon>Flagellimonas</taxon>
    </lineage>
</organism>
<dbReference type="PIRSF" id="PIRSF005962">
    <property type="entry name" value="Pept_M20D_amidohydro"/>
    <property type="match status" value="1"/>
</dbReference>
<protein>
    <submittedName>
        <fullName evidence="3">Amidohydrolase</fullName>
    </submittedName>
</protein>
<dbReference type="Gene3D" id="3.30.70.360">
    <property type="match status" value="1"/>
</dbReference>
<dbReference type="SUPFAM" id="SSF53187">
    <property type="entry name" value="Zn-dependent exopeptidases"/>
    <property type="match status" value="1"/>
</dbReference>
<dbReference type="Gene3D" id="3.40.630.10">
    <property type="entry name" value="Zn peptidases"/>
    <property type="match status" value="1"/>
</dbReference>
<feature type="binding site" evidence="2">
    <location>
        <position position="197"/>
    </location>
    <ligand>
        <name>Mn(2+)</name>
        <dbReference type="ChEBI" id="CHEBI:29035"/>
        <label>2</label>
    </ligand>
</feature>
<proteinExistence type="predicted"/>
<dbReference type="InterPro" id="IPR017439">
    <property type="entry name" value="Amidohydrolase"/>
</dbReference>
<evidence type="ECO:0000256" key="1">
    <source>
        <dbReference type="ARBA" id="ARBA00022801"/>
    </source>
</evidence>
<dbReference type="PANTHER" id="PTHR11014:SF63">
    <property type="entry name" value="METALLOPEPTIDASE, PUTATIVE (AFU_ORTHOLOGUE AFUA_6G09600)-RELATED"/>
    <property type="match status" value="1"/>
</dbReference>
<reference evidence="3 4" key="1">
    <citation type="submission" date="2019-10" db="EMBL/GenBank/DDBJ databases">
        <title>Muricauda olearia CL-SS4 JCM15563 genome.</title>
        <authorList>
            <person name="Liu L."/>
        </authorList>
    </citation>
    <scope>NUCLEOTIDE SEQUENCE [LARGE SCALE GENOMIC DNA]</scope>
    <source>
        <strain evidence="3 4">CL-SS4</strain>
    </source>
</reference>
<feature type="binding site" evidence="2">
    <location>
        <position position="135"/>
    </location>
    <ligand>
        <name>Mn(2+)</name>
        <dbReference type="ChEBI" id="CHEBI:29035"/>
        <label>2</label>
    </ligand>
</feature>
<name>A0A6I1DYW5_9FLAO</name>
<gene>
    <name evidence="3" type="ORF">F8C76_00385</name>
</gene>
<dbReference type="PANTHER" id="PTHR11014">
    <property type="entry name" value="PEPTIDASE M20 FAMILY MEMBER"/>
    <property type="match status" value="1"/>
</dbReference>
<comment type="caution">
    <text evidence="3">The sequence shown here is derived from an EMBL/GenBank/DDBJ whole genome shotgun (WGS) entry which is preliminary data.</text>
</comment>
<dbReference type="Pfam" id="PF01546">
    <property type="entry name" value="Peptidase_M20"/>
    <property type="match status" value="1"/>
</dbReference>
<keyword evidence="2" id="KW-0479">Metal-binding</keyword>